<dbReference type="AlphaFoldDB" id="A0A0A9A3L3"/>
<reference evidence="1" key="1">
    <citation type="submission" date="2014-09" db="EMBL/GenBank/DDBJ databases">
        <authorList>
            <person name="Magalhaes I.L.F."/>
            <person name="Oliveira U."/>
            <person name="Santos F.R."/>
            <person name="Vidigal T.H.D.A."/>
            <person name="Brescovit A.D."/>
            <person name="Santos A.J."/>
        </authorList>
    </citation>
    <scope>NUCLEOTIDE SEQUENCE</scope>
    <source>
        <tissue evidence="1">Shoot tissue taken approximately 20 cm above the soil surface</tissue>
    </source>
</reference>
<name>A0A0A9A3L3_ARUDO</name>
<sequence length="40" mass="4787">MLLKLSKHYWGNYSSRRTRKHFNELKRGKYSALVCSSLQV</sequence>
<dbReference type="EMBL" id="GBRH01251631">
    <property type="protein sequence ID" value="JAD46264.1"/>
    <property type="molecule type" value="Transcribed_RNA"/>
</dbReference>
<proteinExistence type="predicted"/>
<protein>
    <submittedName>
        <fullName evidence="1">Uncharacterized protein</fullName>
    </submittedName>
</protein>
<evidence type="ECO:0000313" key="1">
    <source>
        <dbReference type="EMBL" id="JAD46264.1"/>
    </source>
</evidence>
<organism evidence="1">
    <name type="scientific">Arundo donax</name>
    <name type="common">Giant reed</name>
    <name type="synonym">Donax arundinaceus</name>
    <dbReference type="NCBI Taxonomy" id="35708"/>
    <lineage>
        <taxon>Eukaryota</taxon>
        <taxon>Viridiplantae</taxon>
        <taxon>Streptophyta</taxon>
        <taxon>Embryophyta</taxon>
        <taxon>Tracheophyta</taxon>
        <taxon>Spermatophyta</taxon>
        <taxon>Magnoliopsida</taxon>
        <taxon>Liliopsida</taxon>
        <taxon>Poales</taxon>
        <taxon>Poaceae</taxon>
        <taxon>PACMAD clade</taxon>
        <taxon>Arundinoideae</taxon>
        <taxon>Arundineae</taxon>
        <taxon>Arundo</taxon>
    </lineage>
</organism>
<reference evidence="1" key="2">
    <citation type="journal article" date="2015" name="Data Brief">
        <title>Shoot transcriptome of the giant reed, Arundo donax.</title>
        <authorList>
            <person name="Barrero R.A."/>
            <person name="Guerrero F.D."/>
            <person name="Moolhuijzen P."/>
            <person name="Goolsby J.A."/>
            <person name="Tidwell J."/>
            <person name="Bellgard S.E."/>
            <person name="Bellgard M.I."/>
        </authorList>
    </citation>
    <scope>NUCLEOTIDE SEQUENCE</scope>
    <source>
        <tissue evidence="1">Shoot tissue taken approximately 20 cm above the soil surface</tissue>
    </source>
</reference>
<accession>A0A0A9A3L3</accession>